<comment type="caution">
    <text evidence="2">The sequence shown here is derived from an EMBL/GenBank/DDBJ whole genome shotgun (WGS) entry which is preliminary data.</text>
</comment>
<accession>A0A2N0NLW0</accession>
<dbReference type="AlphaFoldDB" id="A0A2N0NLW0"/>
<dbReference type="EMBL" id="LLXJ01004691">
    <property type="protein sequence ID" value="PKB95539.1"/>
    <property type="molecule type" value="Genomic_DNA"/>
</dbReference>
<evidence type="ECO:0000313" key="3">
    <source>
        <dbReference type="Proteomes" id="UP000232722"/>
    </source>
</evidence>
<feature type="non-terminal residue" evidence="2">
    <location>
        <position position="1"/>
    </location>
</feature>
<dbReference type="Proteomes" id="UP000232722">
    <property type="component" value="Unassembled WGS sequence"/>
</dbReference>
<reference evidence="2 3" key="1">
    <citation type="submission" date="2016-04" db="EMBL/GenBank/DDBJ databases">
        <title>Genome analyses suggest a sexual origin of heterokaryosis in a supposedly ancient asexual fungus.</title>
        <authorList>
            <person name="Ropars J."/>
            <person name="Sedzielewska K."/>
            <person name="Noel J."/>
            <person name="Charron P."/>
            <person name="Farinelli L."/>
            <person name="Marton T."/>
            <person name="Kruger M."/>
            <person name="Pelin A."/>
            <person name="Brachmann A."/>
            <person name="Corradi N."/>
        </authorList>
    </citation>
    <scope>NUCLEOTIDE SEQUENCE [LARGE SCALE GENOMIC DNA]</scope>
    <source>
        <strain evidence="2 3">A5</strain>
    </source>
</reference>
<gene>
    <name evidence="2" type="ORF">RhiirA5_507270</name>
</gene>
<name>A0A2N0NLW0_9GLOM</name>
<evidence type="ECO:0000313" key="2">
    <source>
        <dbReference type="EMBL" id="PKB95539.1"/>
    </source>
</evidence>
<dbReference type="Pfam" id="PF24209">
    <property type="entry name" value="DUF7431"/>
    <property type="match status" value="1"/>
</dbReference>
<sequence>SKVPICLGTPVLSEYPRNESLIIGYYYHVQEENNKIKACTFAYCLKDRLLVNLPKFTFYTLIITNYHTISACDTITLKKEHNSFKTVSPKPKFVSIYSTEQTNCLFLKQRNGQVKIKKIGSDKTKPLVKCAIFDPYLHQSLNFPGNELRFTY</sequence>
<organism evidence="2 3">
    <name type="scientific">Rhizophagus irregularis</name>
    <dbReference type="NCBI Taxonomy" id="588596"/>
    <lineage>
        <taxon>Eukaryota</taxon>
        <taxon>Fungi</taxon>
        <taxon>Fungi incertae sedis</taxon>
        <taxon>Mucoromycota</taxon>
        <taxon>Glomeromycotina</taxon>
        <taxon>Glomeromycetes</taxon>
        <taxon>Glomerales</taxon>
        <taxon>Glomeraceae</taxon>
        <taxon>Rhizophagus</taxon>
    </lineage>
</organism>
<proteinExistence type="predicted"/>
<feature type="domain" description="DUF7431" evidence="1">
    <location>
        <begin position="3"/>
        <end position="120"/>
    </location>
</feature>
<dbReference type="InterPro" id="IPR055854">
    <property type="entry name" value="DUF7431"/>
</dbReference>
<protein>
    <recommendedName>
        <fullName evidence="1">DUF7431 domain-containing protein</fullName>
    </recommendedName>
</protein>
<evidence type="ECO:0000259" key="1">
    <source>
        <dbReference type="Pfam" id="PF24209"/>
    </source>
</evidence>
<reference evidence="2 3" key="2">
    <citation type="submission" date="2017-09" db="EMBL/GenBank/DDBJ databases">
        <title>Extensive intraspecific genome diversity in a model arbuscular mycorrhizal fungus.</title>
        <authorList>
            <person name="Chen E.C."/>
            <person name="Morin E."/>
            <person name="Beaudet D."/>
            <person name="Noel J."/>
            <person name="Ndikumana S."/>
            <person name="Charron P."/>
            <person name="St-Onge C."/>
            <person name="Giorgi J."/>
            <person name="Grigoriev I.V."/>
            <person name="Roux C."/>
            <person name="Martin F.M."/>
            <person name="Corradi N."/>
        </authorList>
    </citation>
    <scope>NUCLEOTIDE SEQUENCE [LARGE SCALE GENOMIC DNA]</scope>
    <source>
        <strain evidence="2 3">A5</strain>
    </source>
</reference>